<evidence type="ECO:0000256" key="2">
    <source>
        <dbReference type="ARBA" id="ARBA00012160"/>
    </source>
</evidence>
<dbReference type="Proteomes" id="UP000717515">
    <property type="component" value="Unassembled WGS sequence"/>
</dbReference>
<sequence length="925" mass="105261">MGVSVTSIAVSTRMIDLYYVQPWTGVPSRYSIRKTNSGPEDAVARAKKDLDPPDNSTRSPEQSNKIAFDEFLNWDKDRFILEMWSPLRKFSAGPTTTSGSSSSAPSSYLRWQDLILWSVATSGFLDVELYLLSYYTPADIDALPTWQYAVFVFATGAFVAAIVLSVYLTTAIVYSISTGKTVDTSEWTMLKSKLPCFALTPKDFWTTWHTLFRYLWVDLGFLPVQRACKRLPESLPVTPCILGQHNDTQIPLANSYYFSIFFIFGGGLYVLLLWNFTLRQKQWMAAPLVAGLFVLPLIFTTTNSPAAQLTHVGACGCVLMRMIDLYYVRPWRTGKEPTLNLEDWWQEIWQPFRKVPMTKDQLQRFELELHQARLRRELEKQQIQREASDAEGKTEDKSPSMNTNATTKTSEPVAAAKPMRGKPQKQIYTPRTDANPQHWSVYLPRWLFYAALMDVIPFCLSFLTFDQIDSFSTIPKFLVTIAVSAMVIFDISLANYTIMILWATVTGDLIRDTEWTLVSHYFPGFATSPSEFWRQWHHLFQYIWVDLGFKPVHHLLRKHVTGKTLNKNVARTVEMVLPVMGVFLMSGLMHEYMMVAMWHVRPGHMTAFFLLQGAATILSKALQNTVGQKIKVPNAVLIALTWAFNLSTASLFMEPVLKNQGYNIVAQQKEVSMTDSGNDSESGNASSPSGNASSPSLFASLTASGRLAKLLAREQELIKTLEELTKDIEKLEKGPEEEEGKGGEEEGDEEGDDLEEFEAPEWCVPIKANVMTYDWDVAIAYQQLPDICIEELPVPKLSSNGFIFIWVINNKYARAFDLMRKWGYSYVDDITWVKQTVNRRMAKGHGYYLQHAKETCLVGKKGEDPPNCRHSIGSDVIFSERRGQSQKPEELYELIEELVPNGRYLEIFGRKNNLRDYWVTVGNEL</sequence>
<dbReference type="Pfam" id="PF13813">
    <property type="entry name" value="MBOAT_2"/>
    <property type="match status" value="1"/>
</dbReference>
<proteinExistence type="inferred from homology"/>
<keyword evidence="3" id="KW-0489">Methyltransferase</keyword>
<dbReference type="Pfam" id="PF05063">
    <property type="entry name" value="MT-A70"/>
    <property type="match status" value="1"/>
</dbReference>
<evidence type="ECO:0000256" key="4">
    <source>
        <dbReference type="ARBA" id="ARBA00022679"/>
    </source>
</evidence>
<dbReference type="InterPro" id="IPR029063">
    <property type="entry name" value="SAM-dependent_MTases_sf"/>
</dbReference>
<feature type="transmembrane region" description="Helical" evidence="12">
    <location>
        <begin position="575"/>
        <end position="598"/>
    </location>
</feature>
<feature type="compositionally biased region" description="Low complexity" evidence="11">
    <location>
        <begin position="682"/>
        <end position="693"/>
    </location>
</feature>
<dbReference type="PANTHER" id="PTHR12829:SF7">
    <property type="entry name" value="N6-ADENOSINE-METHYLTRANSFERASE CATALYTIC SUBUNIT"/>
    <property type="match status" value="1"/>
</dbReference>
<feature type="region of interest" description="Disordered" evidence="11">
    <location>
        <begin position="670"/>
        <end position="693"/>
    </location>
</feature>
<dbReference type="InterPro" id="IPR032805">
    <property type="entry name" value="Wax_synthase_dom"/>
</dbReference>
<protein>
    <recommendedName>
        <fullName evidence="2">mRNA m(6)A methyltransferase</fullName>
        <ecNumber evidence="2">2.1.1.348</ecNumber>
    </recommendedName>
</protein>
<dbReference type="GO" id="GO:0001734">
    <property type="term" value="F:mRNA m(6)A methyltransferase activity"/>
    <property type="evidence" value="ECO:0007669"/>
    <property type="project" value="UniProtKB-EC"/>
</dbReference>
<dbReference type="PANTHER" id="PTHR12829">
    <property type="entry name" value="N6-ADENOSINE-METHYLTRANSFERASE"/>
    <property type="match status" value="1"/>
</dbReference>
<comment type="catalytic activity">
    <reaction evidence="9">
        <text>an adenosine in mRNA + S-adenosyl-L-methionine = an N(6)-methyladenosine in mRNA + S-adenosyl-L-homocysteine + H(+)</text>
        <dbReference type="Rhea" id="RHEA:55584"/>
        <dbReference type="Rhea" id="RHEA-COMP:12414"/>
        <dbReference type="Rhea" id="RHEA-COMP:12417"/>
        <dbReference type="ChEBI" id="CHEBI:15378"/>
        <dbReference type="ChEBI" id="CHEBI:57856"/>
        <dbReference type="ChEBI" id="CHEBI:59789"/>
        <dbReference type="ChEBI" id="CHEBI:74411"/>
        <dbReference type="ChEBI" id="CHEBI:74449"/>
        <dbReference type="EC" id="2.1.1.348"/>
    </reaction>
</comment>
<feature type="compositionally biased region" description="Basic and acidic residues" evidence="11">
    <location>
        <begin position="728"/>
        <end position="744"/>
    </location>
</feature>
<evidence type="ECO:0000256" key="10">
    <source>
        <dbReference type="PROSITE-ProRule" id="PRU00489"/>
    </source>
</evidence>
<keyword evidence="6 12" id="KW-0812">Transmembrane</keyword>
<gene>
    <name evidence="14" type="ORF">KVV02_004031</name>
</gene>
<dbReference type="GO" id="GO:0036396">
    <property type="term" value="C:RNA N6-methyladenosine methyltransferase complex"/>
    <property type="evidence" value="ECO:0007669"/>
    <property type="project" value="TreeGrafter"/>
</dbReference>
<feature type="region of interest" description="Disordered" evidence="11">
    <location>
        <begin position="30"/>
        <end position="61"/>
    </location>
</feature>
<evidence type="ECO:0000256" key="12">
    <source>
        <dbReference type="SAM" id="Phobius"/>
    </source>
</evidence>
<evidence type="ECO:0000256" key="6">
    <source>
        <dbReference type="ARBA" id="ARBA00022692"/>
    </source>
</evidence>
<evidence type="ECO:0000256" key="11">
    <source>
        <dbReference type="SAM" id="MobiDB-lite"/>
    </source>
</evidence>
<evidence type="ECO:0000313" key="14">
    <source>
        <dbReference type="EMBL" id="KAG9326294.1"/>
    </source>
</evidence>
<comment type="caution">
    <text evidence="14">The sequence shown here is derived from an EMBL/GenBank/DDBJ whole genome shotgun (WGS) entry which is preliminary data.</text>
</comment>
<keyword evidence="4" id="KW-0808">Transferase</keyword>
<evidence type="ECO:0000256" key="8">
    <source>
        <dbReference type="ARBA" id="ARBA00023136"/>
    </source>
</evidence>
<feature type="compositionally biased region" description="Polar residues" evidence="11">
    <location>
        <begin position="670"/>
        <end position="681"/>
    </location>
</feature>
<evidence type="ECO:0000259" key="13">
    <source>
        <dbReference type="Pfam" id="PF13813"/>
    </source>
</evidence>
<feature type="region of interest" description="Disordered" evidence="11">
    <location>
        <begin position="380"/>
        <end position="431"/>
    </location>
</feature>
<evidence type="ECO:0000256" key="7">
    <source>
        <dbReference type="ARBA" id="ARBA00022989"/>
    </source>
</evidence>
<evidence type="ECO:0000256" key="3">
    <source>
        <dbReference type="ARBA" id="ARBA00022603"/>
    </source>
</evidence>
<dbReference type="GO" id="GO:0032259">
    <property type="term" value="P:methylation"/>
    <property type="evidence" value="ECO:0007669"/>
    <property type="project" value="UniProtKB-KW"/>
</dbReference>
<dbReference type="EMBL" id="JAIFTL010000022">
    <property type="protein sequence ID" value="KAG9326294.1"/>
    <property type="molecule type" value="Genomic_DNA"/>
</dbReference>
<feature type="compositionally biased region" description="Acidic residues" evidence="11">
    <location>
        <begin position="745"/>
        <end position="754"/>
    </location>
</feature>
<dbReference type="Gene3D" id="3.40.50.150">
    <property type="entry name" value="Vaccinia Virus protein VP39"/>
    <property type="match status" value="1"/>
</dbReference>
<organism evidence="14 15">
    <name type="scientific">Mortierella alpina</name>
    <name type="common">Oleaginous fungus</name>
    <name type="synonym">Mortierella renispora</name>
    <dbReference type="NCBI Taxonomy" id="64518"/>
    <lineage>
        <taxon>Eukaryota</taxon>
        <taxon>Fungi</taxon>
        <taxon>Fungi incertae sedis</taxon>
        <taxon>Mucoromycota</taxon>
        <taxon>Mortierellomycotina</taxon>
        <taxon>Mortierellomycetes</taxon>
        <taxon>Mortierellales</taxon>
        <taxon>Mortierellaceae</taxon>
        <taxon>Mortierella</taxon>
    </lineage>
</organism>
<feature type="transmembrane region" description="Helical" evidence="12">
    <location>
        <begin position="283"/>
        <end position="302"/>
    </location>
</feature>
<keyword evidence="7 12" id="KW-1133">Transmembrane helix</keyword>
<feature type="transmembrane region" description="Helical" evidence="12">
    <location>
        <begin position="148"/>
        <end position="176"/>
    </location>
</feature>
<dbReference type="PROSITE" id="PS51143">
    <property type="entry name" value="MT_A70"/>
    <property type="match status" value="1"/>
</dbReference>
<dbReference type="EC" id="2.1.1.348" evidence="2"/>
<name>A0A9P8ABT3_MORAP</name>
<dbReference type="GO" id="GO:0005634">
    <property type="term" value="C:nucleus"/>
    <property type="evidence" value="ECO:0007669"/>
    <property type="project" value="TreeGrafter"/>
</dbReference>
<evidence type="ECO:0000313" key="15">
    <source>
        <dbReference type="Proteomes" id="UP000717515"/>
    </source>
</evidence>
<dbReference type="GO" id="GO:0016020">
    <property type="term" value="C:membrane"/>
    <property type="evidence" value="ECO:0007669"/>
    <property type="project" value="UniProtKB-SubCell"/>
</dbReference>
<dbReference type="AlphaFoldDB" id="A0A9P8ABT3"/>
<dbReference type="InterPro" id="IPR007757">
    <property type="entry name" value="MT-A70-like"/>
</dbReference>
<feature type="transmembrane region" description="Helical" evidence="12">
    <location>
        <begin position="256"/>
        <end position="276"/>
    </location>
</feature>
<keyword evidence="8 12" id="KW-0472">Membrane</keyword>
<feature type="compositionally biased region" description="Basic and acidic residues" evidence="11">
    <location>
        <begin position="42"/>
        <end position="51"/>
    </location>
</feature>
<accession>A0A9P8ABT3</accession>
<evidence type="ECO:0000256" key="5">
    <source>
        <dbReference type="ARBA" id="ARBA00022691"/>
    </source>
</evidence>
<comment type="subcellular location">
    <subcellularLocation>
        <location evidence="1">Membrane</location>
        <topology evidence="1">Multi-pass membrane protein</topology>
    </subcellularLocation>
</comment>
<feature type="transmembrane region" description="Helical" evidence="12">
    <location>
        <begin position="114"/>
        <end position="136"/>
    </location>
</feature>
<feature type="compositionally biased region" description="Basic and acidic residues" evidence="11">
    <location>
        <begin position="380"/>
        <end position="398"/>
    </location>
</feature>
<evidence type="ECO:0000256" key="9">
    <source>
        <dbReference type="ARBA" id="ARBA00048957"/>
    </source>
</evidence>
<comment type="similarity">
    <text evidence="10">Belongs to the MT-A70-like family.</text>
</comment>
<feature type="compositionally biased region" description="Polar residues" evidence="11">
    <location>
        <begin position="399"/>
        <end position="410"/>
    </location>
</feature>
<evidence type="ECO:0000256" key="1">
    <source>
        <dbReference type="ARBA" id="ARBA00004141"/>
    </source>
</evidence>
<dbReference type="SUPFAM" id="SSF53335">
    <property type="entry name" value="S-adenosyl-L-methionine-dependent methyltransferases"/>
    <property type="match status" value="1"/>
</dbReference>
<feature type="region of interest" description="Disordered" evidence="11">
    <location>
        <begin position="728"/>
        <end position="754"/>
    </location>
</feature>
<feature type="transmembrane region" description="Helical" evidence="12">
    <location>
        <begin position="477"/>
        <end position="502"/>
    </location>
</feature>
<feature type="transmembrane region" description="Helical" evidence="12">
    <location>
        <begin position="446"/>
        <end position="465"/>
    </location>
</feature>
<feature type="domain" description="Wax synthase" evidence="13">
    <location>
        <begin position="525"/>
        <end position="610"/>
    </location>
</feature>
<reference evidence="14" key="1">
    <citation type="submission" date="2021-07" db="EMBL/GenBank/DDBJ databases">
        <title>Draft genome of Mortierella alpina, strain LL118, isolated from an aspen leaf litter sample.</title>
        <authorList>
            <person name="Yang S."/>
            <person name="Vinatzer B.A."/>
        </authorList>
    </citation>
    <scope>NUCLEOTIDE SEQUENCE</scope>
    <source>
        <strain evidence="14">LL118</strain>
    </source>
</reference>
<keyword evidence="5" id="KW-0949">S-adenosyl-L-methionine</keyword>